<dbReference type="Pfam" id="PF06938">
    <property type="entry name" value="DUF1285_N"/>
    <property type="match status" value="1"/>
</dbReference>
<evidence type="ECO:0000259" key="2">
    <source>
        <dbReference type="Pfam" id="PF21028"/>
    </source>
</evidence>
<dbReference type="InterPro" id="IPR010707">
    <property type="entry name" value="DUF1285"/>
</dbReference>
<keyword evidence="4" id="KW-1185">Reference proteome</keyword>
<dbReference type="InterPro" id="IPR023361">
    <property type="entry name" value="DUF1285_beta_roll_sf"/>
</dbReference>
<feature type="domain" description="DUF1285" evidence="1">
    <location>
        <begin position="16"/>
        <end position="82"/>
    </location>
</feature>
<evidence type="ECO:0008006" key="5">
    <source>
        <dbReference type="Google" id="ProtNLM"/>
    </source>
</evidence>
<accession>A0ABU1VZK7</accession>
<proteinExistence type="predicted"/>
<comment type="caution">
    <text evidence="3">The sequence shown here is derived from an EMBL/GenBank/DDBJ whole genome shotgun (WGS) entry which is preliminary data.</text>
</comment>
<sequence length="179" mass="20349">MDLKQLQLSLQSPYLAPIELWDPAFCGDIPIRIDRHGGWFYLDSKIQRPELVQLFASVLTRQQQEYFLLTPVEKVRIQVEDAAFVIVAIEQKTGETPTLVATTNLADQVLITAEYPLFLQPQPDGQLLPYLRLWRGLTAKFSRAAYYQLVDLALPIQNKGKTTLHIYSAGENFELGSLD</sequence>
<dbReference type="InterPro" id="IPR048341">
    <property type="entry name" value="DUF1285_N"/>
</dbReference>
<dbReference type="Gene3D" id="2.30.270.10">
    <property type="entry name" value="duf1285 protein"/>
    <property type="match status" value="1"/>
</dbReference>
<evidence type="ECO:0000259" key="1">
    <source>
        <dbReference type="Pfam" id="PF06938"/>
    </source>
</evidence>
<organism evidence="3 4">
    <name type="scientific">Rheinheimera soli</name>
    <dbReference type="NCBI Taxonomy" id="443616"/>
    <lineage>
        <taxon>Bacteria</taxon>
        <taxon>Pseudomonadati</taxon>
        <taxon>Pseudomonadota</taxon>
        <taxon>Gammaproteobacteria</taxon>
        <taxon>Chromatiales</taxon>
        <taxon>Chromatiaceae</taxon>
        <taxon>Rheinheimera</taxon>
    </lineage>
</organism>
<evidence type="ECO:0000313" key="3">
    <source>
        <dbReference type="EMBL" id="MDR7121149.1"/>
    </source>
</evidence>
<evidence type="ECO:0000313" key="4">
    <source>
        <dbReference type="Proteomes" id="UP001257909"/>
    </source>
</evidence>
<name>A0ABU1VZK7_9GAMM</name>
<gene>
    <name evidence="3" type="ORF">J2W69_002090</name>
</gene>
<dbReference type="PIRSF" id="PIRSF029557">
    <property type="entry name" value="UCP029557"/>
    <property type="match status" value="1"/>
</dbReference>
<dbReference type="InterPro" id="IPR048342">
    <property type="entry name" value="DUF1285_C"/>
</dbReference>
<reference evidence="3 4" key="1">
    <citation type="submission" date="2023-07" db="EMBL/GenBank/DDBJ databases">
        <title>Sorghum-associated microbial communities from plants grown in Nebraska, USA.</title>
        <authorList>
            <person name="Schachtman D."/>
        </authorList>
    </citation>
    <scope>NUCLEOTIDE SEQUENCE [LARGE SCALE GENOMIC DNA]</scope>
    <source>
        <strain evidence="3 4">4138</strain>
    </source>
</reference>
<dbReference type="Gene3D" id="3.10.540.10">
    <property type="entry name" value="duf1285 like domain"/>
    <property type="match status" value="1"/>
</dbReference>
<dbReference type="EMBL" id="JAVDWR010000005">
    <property type="protein sequence ID" value="MDR7121149.1"/>
    <property type="molecule type" value="Genomic_DNA"/>
</dbReference>
<dbReference type="Pfam" id="PF21028">
    <property type="entry name" value="DUF1285_C"/>
    <property type="match status" value="1"/>
</dbReference>
<dbReference type="RefSeq" id="WP_310277764.1">
    <property type="nucleotide sequence ID" value="NZ_JAVDWR010000005.1"/>
</dbReference>
<dbReference type="Proteomes" id="UP001257909">
    <property type="component" value="Unassembled WGS sequence"/>
</dbReference>
<feature type="domain" description="DUF1285" evidence="2">
    <location>
        <begin position="83"/>
        <end position="175"/>
    </location>
</feature>
<protein>
    <recommendedName>
        <fullName evidence="5">DUF1285 domain-containing protein</fullName>
    </recommendedName>
</protein>